<dbReference type="AlphaFoldDB" id="S8CR07"/>
<dbReference type="EMBL" id="AUSU01002028">
    <property type="protein sequence ID" value="EPS69654.1"/>
    <property type="molecule type" value="Genomic_DNA"/>
</dbReference>
<evidence type="ECO:0000313" key="2">
    <source>
        <dbReference type="EMBL" id="EPS69654.1"/>
    </source>
</evidence>
<dbReference type="Proteomes" id="UP000015453">
    <property type="component" value="Unassembled WGS sequence"/>
</dbReference>
<keyword evidence="3" id="KW-1185">Reference proteome</keyword>
<proteinExistence type="predicted"/>
<keyword evidence="1" id="KW-0812">Transmembrane</keyword>
<feature type="transmembrane region" description="Helical" evidence="1">
    <location>
        <begin position="20"/>
        <end position="39"/>
    </location>
</feature>
<accession>S8CR07</accession>
<sequence>FANWIGVMEDEWIARSRRWGYFRIIAGTIVGGIIGFYYMHRAELKYKEMWNERLKKYEAEKKKRQEDSEFA</sequence>
<evidence type="ECO:0000313" key="3">
    <source>
        <dbReference type="Proteomes" id="UP000015453"/>
    </source>
</evidence>
<keyword evidence="1" id="KW-0472">Membrane</keyword>
<protein>
    <submittedName>
        <fullName evidence="2">Uncharacterized protein</fullName>
    </submittedName>
</protein>
<gene>
    <name evidence="2" type="ORF">M569_05117</name>
</gene>
<dbReference type="OrthoDB" id="1927707at2759"/>
<keyword evidence="1" id="KW-1133">Transmembrane helix</keyword>
<name>S8CR07_9LAMI</name>
<comment type="caution">
    <text evidence="2">The sequence shown here is derived from an EMBL/GenBank/DDBJ whole genome shotgun (WGS) entry which is preliminary data.</text>
</comment>
<organism evidence="2 3">
    <name type="scientific">Genlisea aurea</name>
    <dbReference type="NCBI Taxonomy" id="192259"/>
    <lineage>
        <taxon>Eukaryota</taxon>
        <taxon>Viridiplantae</taxon>
        <taxon>Streptophyta</taxon>
        <taxon>Embryophyta</taxon>
        <taxon>Tracheophyta</taxon>
        <taxon>Spermatophyta</taxon>
        <taxon>Magnoliopsida</taxon>
        <taxon>eudicotyledons</taxon>
        <taxon>Gunneridae</taxon>
        <taxon>Pentapetalae</taxon>
        <taxon>asterids</taxon>
        <taxon>lamiids</taxon>
        <taxon>Lamiales</taxon>
        <taxon>Lentibulariaceae</taxon>
        <taxon>Genlisea</taxon>
    </lineage>
</organism>
<reference evidence="2 3" key="1">
    <citation type="journal article" date="2013" name="BMC Genomics">
        <title>The miniature genome of a carnivorous plant Genlisea aurea contains a low number of genes and short non-coding sequences.</title>
        <authorList>
            <person name="Leushkin E.V."/>
            <person name="Sutormin R.A."/>
            <person name="Nabieva E.R."/>
            <person name="Penin A.A."/>
            <person name="Kondrashov A.S."/>
            <person name="Logacheva M.D."/>
        </authorList>
    </citation>
    <scope>NUCLEOTIDE SEQUENCE [LARGE SCALE GENOMIC DNA]</scope>
</reference>
<evidence type="ECO:0000256" key="1">
    <source>
        <dbReference type="SAM" id="Phobius"/>
    </source>
</evidence>
<feature type="non-terminal residue" evidence="2">
    <location>
        <position position="1"/>
    </location>
</feature>